<dbReference type="AlphaFoldDB" id="A0A0S2FHD1"/>
<dbReference type="Proteomes" id="UP000060787">
    <property type="component" value="Chromosome"/>
</dbReference>
<proteinExistence type="predicted"/>
<reference evidence="2 3" key="1">
    <citation type="journal article" date="2015" name="BMC Genomics">
        <title>Comparative genomics and metabolic profiling of the genus Lysobacter.</title>
        <authorList>
            <person name="de Bruijn I."/>
            <person name="Cheng X."/>
            <person name="de Jager V."/>
            <person name="Exposito R.G."/>
            <person name="Watrous J."/>
            <person name="Patel N."/>
            <person name="Postma J."/>
            <person name="Dorrestein P.C."/>
            <person name="Kobayashi D."/>
            <person name="Raaijmakers J.M."/>
        </authorList>
    </citation>
    <scope>NUCLEOTIDE SEQUENCE [LARGE SCALE GENOMIC DNA]</scope>
    <source>
        <strain evidence="2 3">76</strain>
    </source>
</reference>
<feature type="region of interest" description="Disordered" evidence="1">
    <location>
        <begin position="27"/>
        <end position="46"/>
    </location>
</feature>
<evidence type="ECO:0000313" key="3">
    <source>
        <dbReference type="Proteomes" id="UP000060787"/>
    </source>
</evidence>
<keyword evidence="3" id="KW-1185">Reference proteome</keyword>
<evidence type="ECO:0000256" key="1">
    <source>
        <dbReference type="SAM" id="MobiDB-lite"/>
    </source>
</evidence>
<dbReference type="KEGG" id="lab:LA76x_4849"/>
<accession>A0A0S2FHD1</accession>
<name>A0A0S2FHD1_LYSAN</name>
<evidence type="ECO:0000313" key="2">
    <source>
        <dbReference type="EMBL" id="ALN82953.1"/>
    </source>
</evidence>
<protein>
    <submittedName>
        <fullName evidence="2">Uncharacterized protein</fullName>
    </submittedName>
</protein>
<dbReference type="EMBL" id="CP011129">
    <property type="protein sequence ID" value="ALN82953.1"/>
    <property type="molecule type" value="Genomic_DNA"/>
</dbReference>
<dbReference type="STRING" id="84531.LA76x_4849"/>
<organism evidence="2 3">
    <name type="scientific">Lysobacter antibioticus</name>
    <dbReference type="NCBI Taxonomy" id="84531"/>
    <lineage>
        <taxon>Bacteria</taxon>
        <taxon>Pseudomonadati</taxon>
        <taxon>Pseudomonadota</taxon>
        <taxon>Gammaproteobacteria</taxon>
        <taxon>Lysobacterales</taxon>
        <taxon>Lysobacteraceae</taxon>
        <taxon>Lysobacter</taxon>
    </lineage>
</organism>
<sequence length="46" mass="5191">MFDSTVGAVNRAAMFLGRSGARLRSRVRRRGRGLRRSYPLKQAPSQ</sequence>
<gene>
    <name evidence="2" type="ORF">LA76x_4849</name>
</gene>